<dbReference type="GO" id="GO:0034069">
    <property type="term" value="F:aminoglycoside N-acetyltransferase activity"/>
    <property type="evidence" value="ECO:0007669"/>
    <property type="project" value="TreeGrafter"/>
</dbReference>
<proteinExistence type="predicted"/>
<organism evidence="2 3">
    <name type="scientific">Rubrobacter xylanophilus</name>
    <dbReference type="NCBI Taxonomy" id="49319"/>
    <lineage>
        <taxon>Bacteria</taxon>
        <taxon>Bacillati</taxon>
        <taxon>Actinomycetota</taxon>
        <taxon>Rubrobacteria</taxon>
        <taxon>Rubrobacterales</taxon>
        <taxon>Rubrobacteraceae</taxon>
        <taxon>Rubrobacter</taxon>
    </lineage>
</organism>
<feature type="domain" description="N-acetyltransferase" evidence="1">
    <location>
        <begin position="1"/>
        <end position="153"/>
    </location>
</feature>
<sequence length="390" mass="43333">MEIRGYREEDRGALGRLGALAFGGSPVEWEEYYDPAKNPRLDPSWVSVVEEDGEARSSATVLPLEVFVDGAAVPLGGVAAVKTHPAYRRRGYAGALIRHLLGRMRRQGMHLAALWPFSHAFYRAYGWELVSESIRYRLDPRQLATGPEQRRIRAHRESDLPQLARLLERRAARHPLGVRRTGGAWDRALKDRELAVYEGEGGAEGYLLYEVSDRDSRRTPPRILRAVELVAGSPDARRGLLSFLASQDPEVFEIVHKTSRGEPLHPHLGSAHLRMEVEPEFMLRLVSVEGALGHLRRSPSAPLVLRVADDGLPENAGEYTVGPEGIFRGSGSPHQVSLDVRQLAQLYAGYLPAGRLAELGLIRPGSGRALRLLEELFPPGDPWIFPADHF</sequence>
<dbReference type="InterPro" id="IPR041380">
    <property type="entry name" value="Acetyltransf_17"/>
</dbReference>
<protein>
    <submittedName>
        <fullName evidence="2">Acetyltransferase</fullName>
    </submittedName>
</protein>
<evidence type="ECO:0000313" key="3">
    <source>
        <dbReference type="Proteomes" id="UP000318065"/>
    </source>
</evidence>
<dbReference type="Pfam" id="PF17668">
    <property type="entry name" value="Acetyltransf_17"/>
    <property type="match status" value="1"/>
</dbReference>
<dbReference type="GO" id="GO:0030649">
    <property type="term" value="P:aminoglycoside antibiotic catabolic process"/>
    <property type="evidence" value="ECO:0007669"/>
    <property type="project" value="TreeGrafter"/>
</dbReference>
<dbReference type="SUPFAM" id="SSF55729">
    <property type="entry name" value="Acyl-CoA N-acyltransferases (Nat)"/>
    <property type="match status" value="1"/>
</dbReference>
<dbReference type="AlphaFoldDB" id="A0A510HK39"/>
<dbReference type="Gene3D" id="3.30.1050.10">
    <property type="entry name" value="SCP2 sterol-binding domain"/>
    <property type="match status" value="1"/>
</dbReference>
<dbReference type="EMBL" id="AP019791">
    <property type="protein sequence ID" value="BBL80258.1"/>
    <property type="molecule type" value="Genomic_DNA"/>
</dbReference>
<dbReference type="SUPFAM" id="SSF55718">
    <property type="entry name" value="SCP-like"/>
    <property type="match status" value="1"/>
</dbReference>
<dbReference type="Pfam" id="PF13530">
    <property type="entry name" value="SCP2_2"/>
    <property type="match status" value="1"/>
</dbReference>
<evidence type="ECO:0000259" key="1">
    <source>
        <dbReference type="PROSITE" id="PS51186"/>
    </source>
</evidence>
<accession>A0A510HK39</accession>
<dbReference type="Pfam" id="PF13527">
    <property type="entry name" value="Acetyltransf_9"/>
    <property type="match status" value="1"/>
</dbReference>
<dbReference type="InterPro" id="IPR036527">
    <property type="entry name" value="SCP2_sterol-bd_dom_sf"/>
</dbReference>
<dbReference type="InterPro" id="IPR016181">
    <property type="entry name" value="Acyl_CoA_acyltransferase"/>
</dbReference>
<reference evidence="2" key="1">
    <citation type="journal article" date="2019" name="Microbiol. Resour. Announc.">
        <title>Complete Genome Sequence of Rubrobacter xylanophilus Strain AA3-22, Isolated from Arima Onsen in Japan.</title>
        <authorList>
            <person name="Tomariguchi N."/>
            <person name="Miyazaki K."/>
        </authorList>
    </citation>
    <scope>NUCLEOTIDE SEQUENCE [LARGE SCALE GENOMIC DNA]</scope>
    <source>
        <strain evidence="2">AA3-22</strain>
    </source>
</reference>
<dbReference type="PROSITE" id="PS51186">
    <property type="entry name" value="GNAT"/>
    <property type="match status" value="1"/>
</dbReference>
<dbReference type="InterPro" id="IPR000182">
    <property type="entry name" value="GNAT_dom"/>
</dbReference>
<keyword evidence="3" id="KW-1185">Reference proteome</keyword>
<dbReference type="PANTHER" id="PTHR37817">
    <property type="entry name" value="N-ACETYLTRANSFERASE EIS"/>
    <property type="match status" value="1"/>
</dbReference>
<dbReference type="PANTHER" id="PTHR37817:SF1">
    <property type="entry name" value="N-ACETYLTRANSFERASE EIS"/>
    <property type="match status" value="1"/>
</dbReference>
<dbReference type="InterPro" id="IPR051554">
    <property type="entry name" value="Acetyltransferase_Eis"/>
</dbReference>
<dbReference type="Gene3D" id="3.40.630.30">
    <property type="match status" value="2"/>
</dbReference>
<keyword evidence="2" id="KW-0808">Transferase</keyword>
<gene>
    <name evidence="2" type="ORF">RxyAA322_21120</name>
</gene>
<dbReference type="CDD" id="cd04301">
    <property type="entry name" value="NAT_SF"/>
    <property type="match status" value="1"/>
</dbReference>
<name>A0A510HK39_9ACTN</name>
<evidence type="ECO:0000313" key="2">
    <source>
        <dbReference type="EMBL" id="BBL80258.1"/>
    </source>
</evidence>
<dbReference type="Proteomes" id="UP000318065">
    <property type="component" value="Chromosome"/>
</dbReference>
<dbReference type="InterPro" id="IPR025559">
    <property type="entry name" value="Eis_dom"/>
</dbReference>